<gene>
    <name evidence="2" type="ORF">AVEN_111896_1</name>
</gene>
<dbReference type="EMBL" id="BGPR01088138">
    <property type="protein sequence ID" value="GBM10065.1"/>
    <property type="molecule type" value="Genomic_DNA"/>
</dbReference>
<feature type="region of interest" description="Disordered" evidence="1">
    <location>
        <begin position="37"/>
        <end position="64"/>
    </location>
</feature>
<protein>
    <submittedName>
        <fullName evidence="2">Uncharacterized protein</fullName>
    </submittedName>
</protein>
<accession>A0A4Y2D3D1</accession>
<keyword evidence="3" id="KW-1185">Reference proteome</keyword>
<organism evidence="2 3">
    <name type="scientific">Araneus ventricosus</name>
    <name type="common">Orbweaver spider</name>
    <name type="synonym">Epeira ventricosa</name>
    <dbReference type="NCBI Taxonomy" id="182803"/>
    <lineage>
        <taxon>Eukaryota</taxon>
        <taxon>Metazoa</taxon>
        <taxon>Ecdysozoa</taxon>
        <taxon>Arthropoda</taxon>
        <taxon>Chelicerata</taxon>
        <taxon>Arachnida</taxon>
        <taxon>Araneae</taxon>
        <taxon>Araneomorphae</taxon>
        <taxon>Entelegynae</taxon>
        <taxon>Araneoidea</taxon>
        <taxon>Araneidae</taxon>
        <taxon>Araneus</taxon>
    </lineage>
</organism>
<sequence>MENSIAALKSWISNQTKLRQFLRRFSGETTRHIKRLTRSTPCHEGSKSEIRGVGEGIGGQRPTVEGKVRSPLLLAHFGTSDEWSLKTINYKS</sequence>
<reference evidence="2 3" key="1">
    <citation type="journal article" date="2019" name="Sci. Rep.">
        <title>Orb-weaving spider Araneus ventricosus genome elucidates the spidroin gene catalogue.</title>
        <authorList>
            <person name="Kono N."/>
            <person name="Nakamura H."/>
            <person name="Ohtoshi R."/>
            <person name="Moran D.A.P."/>
            <person name="Shinohara A."/>
            <person name="Yoshida Y."/>
            <person name="Fujiwara M."/>
            <person name="Mori M."/>
            <person name="Tomita M."/>
            <person name="Arakawa K."/>
        </authorList>
    </citation>
    <scope>NUCLEOTIDE SEQUENCE [LARGE SCALE GENOMIC DNA]</scope>
</reference>
<evidence type="ECO:0000256" key="1">
    <source>
        <dbReference type="SAM" id="MobiDB-lite"/>
    </source>
</evidence>
<dbReference type="AlphaFoldDB" id="A0A4Y2D3D1"/>
<evidence type="ECO:0000313" key="3">
    <source>
        <dbReference type="Proteomes" id="UP000499080"/>
    </source>
</evidence>
<comment type="caution">
    <text evidence="2">The sequence shown here is derived from an EMBL/GenBank/DDBJ whole genome shotgun (WGS) entry which is preliminary data.</text>
</comment>
<name>A0A4Y2D3D1_ARAVE</name>
<dbReference type="Proteomes" id="UP000499080">
    <property type="component" value="Unassembled WGS sequence"/>
</dbReference>
<proteinExistence type="predicted"/>
<evidence type="ECO:0000313" key="2">
    <source>
        <dbReference type="EMBL" id="GBM10065.1"/>
    </source>
</evidence>